<feature type="transmembrane region" description="Helical" evidence="7">
    <location>
        <begin position="220"/>
        <end position="240"/>
    </location>
</feature>
<feature type="transmembrane region" description="Helical" evidence="7">
    <location>
        <begin position="158"/>
        <end position="177"/>
    </location>
</feature>
<evidence type="ECO:0000256" key="2">
    <source>
        <dbReference type="ARBA" id="ARBA00022448"/>
    </source>
</evidence>
<dbReference type="GO" id="GO:0000139">
    <property type="term" value="C:Golgi membrane"/>
    <property type="evidence" value="ECO:0007669"/>
    <property type="project" value="TreeGrafter"/>
</dbReference>
<dbReference type="EMBL" id="HBKN01010603">
    <property type="protein sequence ID" value="CAE2277948.1"/>
    <property type="molecule type" value="Transcribed_RNA"/>
</dbReference>
<organism evidence="8">
    <name type="scientific">Guillardia theta</name>
    <name type="common">Cryptophyte</name>
    <name type="synonym">Cryptomonas phi</name>
    <dbReference type="NCBI Taxonomy" id="55529"/>
    <lineage>
        <taxon>Eukaryota</taxon>
        <taxon>Cryptophyceae</taxon>
        <taxon>Pyrenomonadales</taxon>
        <taxon>Geminigeraceae</taxon>
        <taxon>Guillardia</taxon>
    </lineage>
</organism>
<comment type="subcellular location">
    <subcellularLocation>
        <location evidence="1">Membrane</location>
        <topology evidence="1">Multi-pass membrane protein</topology>
    </subcellularLocation>
</comment>
<feature type="transmembrane region" description="Helical" evidence="7">
    <location>
        <begin position="68"/>
        <end position="90"/>
    </location>
</feature>
<dbReference type="PANTHER" id="PTHR10778:SF13">
    <property type="entry name" value="ADENOSINE 3'-PHOSPHO 5'-PHOSPHOSULFATE TRANSPORTER 1"/>
    <property type="match status" value="1"/>
</dbReference>
<dbReference type="GO" id="GO:0005789">
    <property type="term" value="C:endoplasmic reticulum membrane"/>
    <property type="evidence" value="ECO:0007669"/>
    <property type="project" value="TreeGrafter"/>
</dbReference>
<evidence type="ECO:0000256" key="4">
    <source>
        <dbReference type="ARBA" id="ARBA00022989"/>
    </source>
</evidence>
<accession>A0A7S4NBC6</accession>
<sequence>MCQADQRQADMQTDSDSNDDEAKGNKKTMRGLLLACGIFVCLLSYGYFQELIMTGTWGNDKIGGTQISSLFLVMCNRITSMGIAVLAIMIKRDTLMPAAPLTAYCAIAFSNMMATTCQYEALRYVSFPTQTLGKTAKMIPVMIWGTLLSTHRYKLKDYLVAAGVTTGTTLFLLTGPVSAKHSRDSRTTAMGAVIMAMYLFFDGFTSTVQERLFKDRKVSTWNQMLYVGLLSALVTGLGSHGGGGVPPYDANLYMHILALSMSAAVAQIFILLMIRDFGALLFATVMTTRQFLSILLSCIIFLHPLSGGQWVGTCLVFGSLYWKTLVSMPGNKKEQAHHQEEGSKEEGENLMEKMDDVEANKHEVDKEENRN</sequence>
<feature type="transmembrane region" description="Helical" evidence="7">
    <location>
        <begin position="279"/>
        <end position="302"/>
    </location>
</feature>
<feature type="transmembrane region" description="Helical" evidence="7">
    <location>
        <begin position="252"/>
        <end position="272"/>
    </location>
</feature>
<gene>
    <name evidence="8" type="ORF">GTHE00462_LOCUS8398</name>
</gene>
<keyword evidence="5 7" id="KW-0472">Membrane</keyword>
<feature type="region of interest" description="Disordered" evidence="6">
    <location>
        <begin position="332"/>
        <end position="371"/>
    </location>
</feature>
<proteinExistence type="predicted"/>
<dbReference type="PANTHER" id="PTHR10778">
    <property type="entry name" value="SOLUTE CARRIER FAMILY 35 MEMBER B"/>
    <property type="match status" value="1"/>
</dbReference>
<dbReference type="InterPro" id="IPR013657">
    <property type="entry name" value="SCL35B1-4/HUT1"/>
</dbReference>
<evidence type="ECO:0000313" key="8">
    <source>
        <dbReference type="EMBL" id="CAE2277948.1"/>
    </source>
</evidence>
<keyword evidence="3 7" id="KW-0812">Transmembrane</keyword>
<feature type="region of interest" description="Disordered" evidence="6">
    <location>
        <begin position="1"/>
        <end position="23"/>
    </location>
</feature>
<keyword evidence="4 7" id="KW-1133">Transmembrane helix</keyword>
<dbReference type="GO" id="GO:0046964">
    <property type="term" value="F:3'-phosphoadenosine 5'-phosphosulfate transmembrane transporter activity"/>
    <property type="evidence" value="ECO:0007669"/>
    <property type="project" value="TreeGrafter"/>
</dbReference>
<reference evidence="8" key="1">
    <citation type="submission" date="2021-01" db="EMBL/GenBank/DDBJ databases">
        <authorList>
            <person name="Corre E."/>
            <person name="Pelletier E."/>
            <person name="Niang G."/>
            <person name="Scheremetjew M."/>
            <person name="Finn R."/>
            <person name="Kale V."/>
            <person name="Holt S."/>
            <person name="Cochrane G."/>
            <person name="Meng A."/>
            <person name="Brown T."/>
            <person name="Cohen L."/>
        </authorList>
    </citation>
    <scope>NUCLEOTIDE SEQUENCE</scope>
    <source>
        <strain evidence="8">CCMP 2712</strain>
    </source>
</reference>
<dbReference type="Pfam" id="PF08449">
    <property type="entry name" value="UAA"/>
    <property type="match status" value="2"/>
</dbReference>
<evidence type="ECO:0000256" key="5">
    <source>
        <dbReference type="ARBA" id="ARBA00023136"/>
    </source>
</evidence>
<dbReference type="AlphaFoldDB" id="A0A7S4NBC6"/>
<feature type="compositionally biased region" description="Polar residues" evidence="6">
    <location>
        <begin position="1"/>
        <end position="15"/>
    </location>
</feature>
<keyword evidence="2" id="KW-0813">Transport</keyword>
<protein>
    <submittedName>
        <fullName evidence="8">Uncharacterized protein</fullName>
    </submittedName>
</protein>
<evidence type="ECO:0000256" key="3">
    <source>
        <dbReference type="ARBA" id="ARBA00022692"/>
    </source>
</evidence>
<evidence type="ECO:0000256" key="1">
    <source>
        <dbReference type="ARBA" id="ARBA00004141"/>
    </source>
</evidence>
<evidence type="ECO:0000256" key="7">
    <source>
        <dbReference type="SAM" id="Phobius"/>
    </source>
</evidence>
<feature type="transmembrane region" description="Helical" evidence="7">
    <location>
        <begin position="31"/>
        <end position="48"/>
    </location>
</feature>
<evidence type="ECO:0000256" key="6">
    <source>
        <dbReference type="SAM" id="MobiDB-lite"/>
    </source>
</evidence>
<name>A0A7S4NBC6_GUITH</name>
<feature type="transmembrane region" description="Helical" evidence="7">
    <location>
        <begin position="189"/>
        <end position="208"/>
    </location>
</feature>